<name>A0A934RCM7_9BACT</name>
<dbReference type="GO" id="GO:0090313">
    <property type="term" value="P:regulation of protein targeting to membrane"/>
    <property type="evidence" value="ECO:0007669"/>
    <property type="project" value="TreeGrafter"/>
</dbReference>
<keyword evidence="2" id="KW-0812">Transmembrane</keyword>
<reference evidence="3" key="1">
    <citation type="submission" date="2021-01" db="EMBL/GenBank/DDBJ databases">
        <title>Modified the classification status of verrucomicrobia.</title>
        <authorList>
            <person name="Feng X."/>
        </authorList>
    </citation>
    <scope>NUCLEOTIDE SEQUENCE</scope>
    <source>
        <strain evidence="3">KCTC 22201</strain>
    </source>
</reference>
<evidence type="ECO:0000313" key="3">
    <source>
        <dbReference type="EMBL" id="MBK1827278.1"/>
    </source>
</evidence>
<evidence type="ECO:0000256" key="2">
    <source>
        <dbReference type="SAM" id="Phobius"/>
    </source>
</evidence>
<protein>
    <recommendedName>
        <fullName evidence="5">AsmA-like C-terminal domain-containing protein</fullName>
    </recommendedName>
</protein>
<keyword evidence="2" id="KW-0472">Membrane</keyword>
<dbReference type="InterPro" id="IPR052894">
    <property type="entry name" value="AsmA-related"/>
</dbReference>
<evidence type="ECO:0000256" key="1">
    <source>
        <dbReference type="SAM" id="MobiDB-lite"/>
    </source>
</evidence>
<evidence type="ECO:0008006" key="5">
    <source>
        <dbReference type="Google" id="ProtNLM"/>
    </source>
</evidence>
<dbReference type="Proteomes" id="UP000658278">
    <property type="component" value="Unassembled WGS sequence"/>
</dbReference>
<evidence type="ECO:0000313" key="4">
    <source>
        <dbReference type="Proteomes" id="UP000658278"/>
    </source>
</evidence>
<organism evidence="3 4">
    <name type="scientific">Haloferula rosea</name>
    <dbReference type="NCBI Taxonomy" id="490093"/>
    <lineage>
        <taxon>Bacteria</taxon>
        <taxon>Pseudomonadati</taxon>
        <taxon>Verrucomicrobiota</taxon>
        <taxon>Verrucomicrobiia</taxon>
        <taxon>Verrucomicrobiales</taxon>
        <taxon>Verrucomicrobiaceae</taxon>
        <taxon>Haloferula</taxon>
    </lineage>
</organism>
<dbReference type="RefSeq" id="WP_200278729.1">
    <property type="nucleotide sequence ID" value="NZ_JAENII010000006.1"/>
</dbReference>
<dbReference type="PANTHER" id="PTHR30441">
    <property type="entry name" value="DUF748 DOMAIN-CONTAINING PROTEIN"/>
    <property type="match status" value="1"/>
</dbReference>
<dbReference type="EMBL" id="JAENII010000006">
    <property type="protein sequence ID" value="MBK1827278.1"/>
    <property type="molecule type" value="Genomic_DNA"/>
</dbReference>
<gene>
    <name evidence="3" type="ORF">JIN81_09605</name>
</gene>
<dbReference type="AlphaFoldDB" id="A0A934RCM7"/>
<proteinExistence type="predicted"/>
<dbReference type="GO" id="GO:0005886">
    <property type="term" value="C:plasma membrane"/>
    <property type="evidence" value="ECO:0007669"/>
    <property type="project" value="TreeGrafter"/>
</dbReference>
<dbReference type="PANTHER" id="PTHR30441:SF8">
    <property type="entry name" value="DUF748 DOMAIN-CONTAINING PROTEIN"/>
    <property type="match status" value="1"/>
</dbReference>
<feature type="transmembrane region" description="Helical" evidence="2">
    <location>
        <begin position="12"/>
        <end position="32"/>
    </location>
</feature>
<keyword evidence="2" id="KW-1133">Transmembrane helix</keyword>
<accession>A0A934RCM7</accession>
<comment type="caution">
    <text evidence="3">The sequence shown here is derived from an EMBL/GenBank/DDBJ whole genome shotgun (WGS) entry which is preliminary data.</text>
</comment>
<keyword evidence="4" id="KW-1185">Reference proteome</keyword>
<feature type="region of interest" description="Disordered" evidence="1">
    <location>
        <begin position="805"/>
        <end position="852"/>
    </location>
</feature>
<sequence length="852" mass="93937">MRRIRVIHRVRTAFALLGFLLAVAAAVTLWWANHTGLPNSWRNGIEQALSRQGVHADVASLRYLPLRGIEAGEVTVFTDESRERILGRFHSLLLDVDRTKLTRGEFRIDRLDLSGASVSLPVDATDPETKTLDITELKGRMEFSANRRLTITGASGSVGGLRLAINGNLLLYRGGSDYDPEAAQQARAERRRILSSIVDTLDSFELDPKSAPRIRADISGDFENPGSFRASATMSANDIRSRELEIKRLEIQAEMRNRTLVIHRADIDATDGRLNGKAEMDLAEMQGDFELHSNLDLTEILTKLRLPLPDVMPTFGRPPVVDVKGNFGDGPDGWEIQMMGLVDLHEPSLLNYSADRVKTSFSWDGPRLLLEDFTLFEGPRSVTGRAFITPESVLYQGSGNLSVPFVQKSISKLKPLARILADFSSTEQTEVQGTFSGRANPKDKTDWEFMGNFEAREISYRGVPAKFARVDLDLTRDRLDFSQGEVEFDYKDYPLRKRHDGPDSGRIEVGLIRYDRPASTIAIENLEGTAWPAPILRTFAPTVADSVEDYGFHSTPTLSAAGLIGIKEGQPKQDLLIRFNSTAPIDYEFLDRELTLTAPEGRVRILPGSIRISDTSVGAFGGLVRLDLTAPTDGSKKVSGEIDWTHLALPEISRTYEFDSTPSGKVTGRLEFSLQGGVAGLNGQGHLALEESELFDVPVFGPLSPAIAAVLGNRKAGFQEAQSAFFSMDIKNGVVSTEDFVTTTPSLIFTGDGKADLPEQEIDMTIRMNARGFLGIITLPLRPFYGLFQFRGTGPLSKPEWQNVMFTSPPPAQEEKLLTPPKARAVPERRAPAPKGTAAPSSNRSRISPRNR</sequence>